<dbReference type="InterPro" id="IPR041920">
    <property type="entry name" value="ROS/MUCR_sf"/>
</dbReference>
<organism evidence="3 4">
    <name type="scientific">Methylobacterium radiotolerans</name>
    <dbReference type="NCBI Taxonomy" id="31998"/>
    <lineage>
        <taxon>Bacteria</taxon>
        <taxon>Pseudomonadati</taxon>
        <taxon>Pseudomonadota</taxon>
        <taxon>Alphaproteobacteria</taxon>
        <taxon>Hyphomicrobiales</taxon>
        <taxon>Methylobacteriaceae</taxon>
        <taxon>Methylobacterium</taxon>
    </lineage>
</organism>
<dbReference type="Proteomes" id="UP001349262">
    <property type="component" value="Unassembled WGS sequence"/>
</dbReference>
<dbReference type="Gene3D" id="1.10.10.1550">
    <property type="entry name" value="ROS/MUCR transcriptional regulator protein"/>
    <property type="match status" value="1"/>
</dbReference>
<protein>
    <submittedName>
        <fullName evidence="3">MucR family transcriptional regulator</fullName>
    </submittedName>
</protein>
<evidence type="ECO:0000313" key="4">
    <source>
        <dbReference type="Proteomes" id="UP001349262"/>
    </source>
</evidence>
<keyword evidence="4" id="KW-1185">Reference proteome</keyword>
<dbReference type="InterPro" id="IPR008807">
    <property type="entry name" value="ROS_MUCR"/>
</dbReference>
<reference evidence="3 4" key="1">
    <citation type="journal article" date="2012" name="Genet. Mol. Biol.">
        <title>Analysis of 16S rRNA and mxaF genes revealing insights into Methylobacterium niche-specific plant association.</title>
        <authorList>
            <person name="Dourado M.N."/>
            <person name="Andreote F.D."/>
            <person name="Dini-Andreote F."/>
            <person name="Conti R."/>
            <person name="Araujo J.M."/>
            <person name="Araujo W.L."/>
        </authorList>
    </citation>
    <scope>NUCLEOTIDE SEQUENCE [LARGE SCALE GENOMIC DNA]</scope>
    <source>
        <strain evidence="3 4">SR1.6/4</strain>
    </source>
</reference>
<comment type="caution">
    <text evidence="3">The sequence shown here is derived from an EMBL/GenBank/DDBJ whole genome shotgun (WGS) entry which is preliminary data.</text>
</comment>
<proteinExistence type="inferred from homology"/>
<evidence type="ECO:0000256" key="1">
    <source>
        <dbReference type="ARBA" id="ARBA00007031"/>
    </source>
</evidence>
<accession>A0ABU7TBD1</accession>
<dbReference type="Pfam" id="PF05443">
    <property type="entry name" value="ROS_MUCR"/>
    <property type="match status" value="1"/>
</dbReference>
<sequence>MSLEDGVAGDCVSLTVDIVSAFVGNNSLAAGELPNLIASVHGALTQLSQVSVEVEEAPPTPAVSIRRSIQPDYLVCLEDGKRFKSLKRHLRTRYNLSPEEYRARWNLPTDYPMVAPNYAATRSELARTMGLGQQRRKWPAKTAPGPEAADVETPAEGAAQARRRTRSGSQDVA</sequence>
<feature type="region of interest" description="Disordered" evidence="2">
    <location>
        <begin position="130"/>
        <end position="173"/>
    </location>
</feature>
<evidence type="ECO:0000256" key="2">
    <source>
        <dbReference type="SAM" id="MobiDB-lite"/>
    </source>
</evidence>
<comment type="similarity">
    <text evidence="1">Belongs to the ros/MucR family.</text>
</comment>
<name>A0ABU7TBD1_9HYPH</name>
<evidence type="ECO:0000313" key="3">
    <source>
        <dbReference type="EMBL" id="MEE7457946.1"/>
    </source>
</evidence>
<gene>
    <name evidence="3" type="ORF">MRSR164_14545</name>
</gene>
<dbReference type="EMBL" id="MLBY01000004">
    <property type="protein sequence ID" value="MEE7457946.1"/>
    <property type="molecule type" value="Genomic_DNA"/>
</dbReference>